<dbReference type="InterPro" id="IPR011043">
    <property type="entry name" value="Gal_Oxase/kelch_b-propeller"/>
</dbReference>
<dbReference type="Pfam" id="PF08268">
    <property type="entry name" value="FBA_3"/>
    <property type="match status" value="1"/>
</dbReference>
<dbReference type="SUPFAM" id="SSF50965">
    <property type="entry name" value="Galactose oxidase, central domain"/>
    <property type="match status" value="1"/>
</dbReference>
<evidence type="ECO:0000313" key="3">
    <source>
        <dbReference type="EMBL" id="SPC99568.1"/>
    </source>
</evidence>
<protein>
    <submittedName>
        <fullName evidence="3">Uncharacterized protein</fullName>
    </submittedName>
</protein>
<feature type="domain" description="F-box associated beta-propeller type 3" evidence="2">
    <location>
        <begin position="49"/>
        <end position="319"/>
    </location>
</feature>
<reference evidence="3" key="1">
    <citation type="submission" date="2018-02" db="EMBL/GenBank/DDBJ databases">
        <authorList>
            <person name="Cohen D.B."/>
            <person name="Kent A.D."/>
        </authorList>
    </citation>
    <scope>NUCLEOTIDE SEQUENCE</scope>
</reference>
<gene>
    <name evidence="3" type="ORF">FSB_LOCUS27450</name>
</gene>
<evidence type="ECO:0000259" key="1">
    <source>
        <dbReference type="Pfam" id="PF00646"/>
    </source>
</evidence>
<accession>A0A2N9GJD7</accession>
<dbReference type="InterPro" id="IPR001810">
    <property type="entry name" value="F-box_dom"/>
</dbReference>
<feature type="domain" description="F-box" evidence="1">
    <location>
        <begin position="16"/>
        <end position="38"/>
    </location>
</feature>
<proteinExistence type="predicted"/>
<dbReference type="InterPro" id="IPR050796">
    <property type="entry name" value="SCF_F-box_component"/>
</dbReference>
<evidence type="ECO:0000259" key="2">
    <source>
        <dbReference type="Pfam" id="PF08268"/>
    </source>
</evidence>
<organism evidence="3">
    <name type="scientific">Fagus sylvatica</name>
    <name type="common">Beechnut</name>
    <dbReference type="NCBI Taxonomy" id="28930"/>
    <lineage>
        <taxon>Eukaryota</taxon>
        <taxon>Viridiplantae</taxon>
        <taxon>Streptophyta</taxon>
        <taxon>Embryophyta</taxon>
        <taxon>Tracheophyta</taxon>
        <taxon>Spermatophyta</taxon>
        <taxon>Magnoliopsida</taxon>
        <taxon>eudicotyledons</taxon>
        <taxon>Gunneridae</taxon>
        <taxon>Pentapetalae</taxon>
        <taxon>rosids</taxon>
        <taxon>fabids</taxon>
        <taxon>Fagales</taxon>
        <taxon>Fagaceae</taxon>
        <taxon>Fagus</taxon>
    </lineage>
</organism>
<dbReference type="PANTHER" id="PTHR31672">
    <property type="entry name" value="BNACNNG10540D PROTEIN"/>
    <property type="match status" value="1"/>
</dbReference>
<dbReference type="EMBL" id="OIVN01001990">
    <property type="protein sequence ID" value="SPC99568.1"/>
    <property type="molecule type" value="Genomic_DNA"/>
</dbReference>
<dbReference type="PANTHER" id="PTHR31672:SF13">
    <property type="entry name" value="F-BOX PROTEIN CPR30-LIKE"/>
    <property type="match status" value="1"/>
</dbReference>
<dbReference type="AlphaFoldDB" id="A0A2N9GJD7"/>
<dbReference type="InterPro" id="IPR013187">
    <property type="entry name" value="F-box-assoc_dom_typ3"/>
</dbReference>
<name>A0A2N9GJD7_FAGSY</name>
<dbReference type="InterPro" id="IPR017451">
    <property type="entry name" value="F-box-assoc_interact_dom"/>
</dbReference>
<dbReference type="NCBIfam" id="TIGR01640">
    <property type="entry name" value="F_box_assoc_1"/>
    <property type="match status" value="1"/>
</dbReference>
<sequence length="340" mass="38518">MSQTREPPILRHRNNHIPDDIVLNILAKLPVKSILRFRISGFGIPHDFPSDTECAIAGSCNGILCIADCGRISTDVIYLWNPSIRKFKRLPSSCLGKTGNLVYVTIGFAYHSQNNDYKVVRISCSFLSSIYPPVPQIEVYTLSTDSWRRVGISLRINNVMFNHNNLNLPIPLVSGALHWMACIIEENRKRGKEIIVSFDVNTEKFRELALPLCSRTAHSYQKCLALFKGKLAFITFGGSERRGFQNSYSVWVMREYGVIESWNKLFVVPLEGFVICFAFTQYGSLLLRRAINLVNHEFKLVLVDTATQHEKDLEIQDPNSCVATFMESLALLDGANMISY</sequence>
<dbReference type="Pfam" id="PF00646">
    <property type="entry name" value="F-box"/>
    <property type="match status" value="1"/>
</dbReference>